<name>A0A6G8I2V9_9STRE</name>
<evidence type="ECO:0000313" key="1">
    <source>
        <dbReference type="EMBL" id="QIM47429.1"/>
    </source>
</evidence>
<gene>
    <name evidence="1" type="ORF">GPZ88_10160</name>
</gene>
<keyword evidence="1" id="KW-0614">Plasmid</keyword>
<dbReference type="Proteomes" id="UP000503166">
    <property type="component" value="Plasmid p_CNU_G2"/>
</dbReference>
<accession>A0A6G8I2V9</accession>
<dbReference type="AlphaFoldDB" id="A0A6G8I2V9"/>
<dbReference type="RefSeq" id="WP_157328655.1">
    <property type="nucleotide sequence ID" value="NZ_CP046920.1"/>
</dbReference>
<dbReference type="EMBL" id="CP046920">
    <property type="protein sequence ID" value="QIM47429.1"/>
    <property type="molecule type" value="Genomic_DNA"/>
</dbReference>
<geneLocation type="plasmid" evidence="2">
    <name>p_cnu_g2</name>
</geneLocation>
<organism evidence="1 2">
    <name type="scientific">Streptococcus ruminicola</name>
    <dbReference type="NCBI Taxonomy" id="2686210"/>
    <lineage>
        <taxon>Bacteria</taxon>
        <taxon>Bacillati</taxon>
        <taxon>Bacillota</taxon>
        <taxon>Bacilli</taxon>
        <taxon>Lactobacillales</taxon>
        <taxon>Streptococcaceae</taxon>
        <taxon>Streptococcus</taxon>
    </lineage>
</organism>
<sequence>MVTNNEKAKEILSSRYKDKANLLPPFLNLDGEYCIYRYNELFAIVRK</sequence>
<dbReference type="KEGG" id="srum:GPZ88_10160"/>
<proteinExistence type="predicted"/>
<reference evidence="1 2" key="1">
    <citation type="submission" date="2019-12" db="EMBL/GenBank/DDBJ databases">
        <title>Complete genome sequence of Streptococcus sp. CNU G2 isolated frome Bos taurus coreanae.</title>
        <authorList>
            <person name="Park S.Y."/>
            <person name="Kim J.H."/>
            <person name="Seo S.W."/>
        </authorList>
    </citation>
    <scope>NUCLEOTIDE SEQUENCE [LARGE SCALE GENOMIC DNA]</scope>
    <source>
        <strain evidence="1 2">CNU G2</strain>
        <plasmid evidence="2">p_cnu_g2</plasmid>
    </source>
</reference>
<evidence type="ECO:0000313" key="2">
    <source>
        <dbReference type="Proteomes" id="UP000503166"/>
    </source>
</evidence>
<protein>
    <submittedName>
        <fullName evidence="1">Uncharacterized protein</fullName>
    </submittedName>
</protein>